<dbReference type="AlphaFoldDB" id="A0A0C3EZU9"/>
<reference evidence="3" key="2">
    <citation type="submission" date="2015-01" db="EMBL/GenBank/DDBJ databases">
        <title>Evolutionary Origins and Diversification of the Mycorrhizal Mutualists.</title>
        <authorList>
            <consortium name="DOE Joint Genome Institute"/>
            <consortium name="Mycorrhizal Genomics Consortium"/>
            <person name="Kohler A."/>
            <person name="Kuo A."/>
            <person name="Nagy L.G."/>
            <person name="Floudas D."/>
            <person name="Copeland A."/>
            <person name="Barry K.W."/>
            <person name="Cichocki N."/>
            <person name="Veneault-Fourrey C."/>
            <person name="LaButti K."/>
            <person name="Lindquist E.A."/>
            <person name="Lipzen A."/>
            <person name="Lundell T."/>
            <person name="Morin E."/>
            <person name="Murat C."/>
            <person name="Riley R."/>
            <person name="Ohm R."/>
            <person name="Sun H."/>
            <person name="Tunlid A."/>
            <person name="Henrissat B."/>
            <person name="Grigoriev I.V."/>
            <person name="Hibbett D.S."/>
            <person name="Martin F."/>
        </authorList>
    </citation>
    <scope>NUCLEOTIDE SEQUENCE [LARGE SCALE GENOMIC DNA]</scope>
    <source>
        <strain evidence="3">F 1598</strain>
    </source>
</reference>
<protein>
    <submittedName>
        <fullName evidence="2">Uncharacterized protein</fullName>
    </submittedName>
</protein>
<keyword evidence="3" id="KW-1185">Reference proteome</keyword>
<feature type="region of interest" description="Disordered" evidence="1">
    <location>
        <begin position="80"/>
        <end position="121"/>
    </location>
</feature>
<proteinExistence type="predicted"/>
<name>A0A0C3EZU9_PILCF</name>
<reference evidence="2 3" key="1">
    <citation type="submission" date="2014-04" db="EMBL/GenBank/DDBJ databases">
        <authorList>
            <consortium name="DOE Joint Genome Institute"/>
            <person name="Kuo A."/>
            <person name="Tarkka M."/>
            <person name="Buscot F."/>
            <person name="Kohler A."/>
            <person name="Nagy L.G."/>
            <person name="Floudas D."/>
            <person name="Copeland A."/>
            <person name="Barry K.W."/>
            <person name="Cichocki N."/>
            <person name="Veneault-Fourrey C."/>
            <person name="LaButti K."/>
            <person name="Lindquist E.A."/>
            <person name="Lipzen A."/>
            <person name="Lundell T."/>
            <person name="Morin E."/>
            <person name="Murat C."/>
            <person name="Sun H."/>
            <person name="Tunlid A."/>
            <person name="Henrissat B."/>
            <person name="Grigoriev I.V."/>
            <person name="Hibbett D.S."/>
            <person name="Martin F."/>
            <person name="Nordberg H.P."/>
            <person name="Cantor M.N."/>
            <person name="Hua S.X."/>
        </authorList>
    </citation>
    <scope>NUCLEOTIDE SEQUENCE [LARGE SCALE GENOMIC DNA]</scope>
    <source>
        <strain evidence="2 3">F 1598</strain>
    </source>
</reference>
<evidence type="ECO:0000313" key="2">
    <source>
        <dbReference type="EMBL" id="KIM73231.1"/>
    </source>
</evidence>
<gene>
    <name evidence="2" type="ORF">PILCRDRAFT_829309</name>
</gene>
<evidence type="ECO:0000313" key="3">
    <source>
        <dbReference type="Proteomes" id="UP000054166"/>
    </source>
</evidence>
<dbReference type="Proteomes" id="UP000054166">
    <property type="component" value="Unassembled WGS sequence"/>
</dbReference>
<organism evidence="2 3">
    <name type="scientific">Piloderma croceum (strain F 1598)</name>
    <dbReference type="NCBI Taxonomy" id="765440"/>
    <lineage>
        <taxon>Eukaryota</taxon>
        <taxon>Fungi</taxon>
        <taxon>Dikarya</taxon>
        <taxon>Basidiomycota</taxon>
        <taxon>Agaricomycotina</taxon>
        <taxon>Agaricomycetes</taxon>
        <taxon>Agaricomycetidae</taxon>
        <taxon>Atheliales</taxon>
        <taxon>Atheliaceae</taxon>
        <taxon>Piloderma</taxon>
    </lineage>
</organism>
<dbReference type="HOGENOM" id="CLU_2038929_0_0_1"/>
<evidence type="ECO:0000256" key="1">
    <source>
        <dbReference type="SAM" id="MobiDB-lite"/>
    </source>
</evidence>
<accession>A0A0C3EZU9</accession>
<dbReference type="InParanoid" id="A0A0C3EZU9"/>
<sequence>MTAAATTLKIQRSRYRGHMRIRIRSSLHDFLLTPTPFHSRTANESGATGKLFTQGIGTRCTIRLRSLELMHTTIATTATTLSPPSKQIELVPESAESFRSGLRSAPASLESLGRERSRREM</sequence>
<feature type="compositionally biased region" description="Basic and acidic residues" evidence="1">
    <location>
        <begin position="112"/>
        <end position="121"/>
    </location>
</feature>
<dbReference type="EMBL" id="KN833089">
    <property type="protein sequence ID" value="KIM73231.1"/>
    <property type="molecule type" value="Genomic_DNA"/>
</dbReference>